<dbReference type="PROSITE" id="PS51117">
    <property type="entry name" value="LAMININ_NTER"/>
    <property type="match status" value="1"/>
</dbReference>
<sequence>MASLSTERPNSAFATNDSHLEVTYLSPKRDLLIYKDLPREWPTPHRRHHSSATHHRNCSTTAPKCSPNTCAKTSSHYHNNNDNRHKTNANSGGDRRKSVVPIVIFLFYYTIYCALVTTCAHSQQHHQTDQNYYNRLIGGTGGGVNQQPGQSLAGAGAATNDESSRCYDSRNRPQRCVPEFVNAAYLVAVEATNTCGQSSGGPLEYCVQTGATGSSKKTCELCDASNRSSQHPAMYLTDYNNNNEQTWWQSETMFEGIQYPNRVNLTLHLGLWP</sequence>
<feature type="compositionally biased region" description="Polar residues" evidence="3">
    <location>
        <begin position="58"/>
        <end position="78"/>
    </location>
</feature>
<feature type="transmembrane region" description="Helical" evidence="4">
    <location>
        <begin position="99"/>
        <end position="117"/>
    </location>
</feature>
<keyword evidence="2" id="KW-0424">Laminin EGF-like domain</keyword>
<evidence type="ECO:0000256" key="3">
    <source>
        <dbReference type="SAM" id="MobiDB-lite"/>
    </source>
</evidence>
<evidence type="ECO:0000256" key="2">
    <source>
        <dbReference type="ARBA" id="ARBA00023292"/>
    </source>
</evidence>
<protein>
    <recommendedName>
        <fullName evidence="5">Laminin N-terminal domain-containing protein</fullName>
    </recommendedName>
</protein>
<keyword evidence="1" id="KW-1015">Disulfide bond</keyword>
<feature type="domain" description="Laminin N-terminal" evidence="5">
    <location>
        <begin position="172"/>
        <end position="273"/>
    </location>
</feature>
<dbReference type="PANTHER" id="PTHR10574">
    <property type="entry name" value="NETRIN/LAMININ-RELATED"/>
    <property type="match status" value="1"/>
</dbReference>
<dbReference type="EMBL" id="CAJPVJ010010844">
    <property type="protein sequence ID" value="CAG2173451.1"/>
    <property type="molecule type" value="Genomic_DNA"/>
</dbReference>
<name>A0A7R9MA13_9ACAR</name>
<dbReference type="SMART" id="SM00136">
    <property type="entry name" value="LamNT"/>
    <property type="match status" value="1"/>
</dbReference>
<dbReference type="Gene3D" id="2.60.120.260">
    <property type="entry name" value="Galactose-binding domain-like"/>
    <property type="match status" value="1"/>
</dbReference>
<feature type="compositionally biased region" description="Basic residues" evidence="3">
    <location>
        <begin position="44"/>
        <end position="57"/>
    </location>
</feature>
<dbReference type="InterPro" id="IPR050440">
    <property type="entry name" value="Laminin/Netrin_ECM"/>
</dbReference>
<evidence type="ECO:0000256" key="4">
    <source>
        <dbReference type="SAM" id="Phobius"/>
    </source>
</evidence>
<keyword evidence="4" id="KW-0812">Transmembrane</keyword>
<dbReference type="PANTHER" id="PTHR10574:SF435">
    <property type="entry name" value="LAMININ SUBUNIT GAMMA-1"/>
    <property type="match status" value="1"/>
</dbReference>
<evidence type="ECO:0000313" key="7">
    <source>
        <dbReference type="Proteomes" id="UP000728032"/>
    </source>
</evidence>
<keyword evidence="4" id="KW-1133">Transmembrane helix</keyword>
<proteinExistence type="predicted"/>
<keyword evidence="4" id="KW-0472">Membrane</keyword>
<keyword evidence="7" id="KW-1185">Reference proteome</keyword>
<evidence type="ECO:0000259" key="5">
    <source>
        <dbReference type="PROSITE" id="PS51117"/>
    </source>
</evidence>
<dbReference type="EMBL" id="OC925669">
    <property type="protein sequence ID" value="CAD7656264.1"/>
    <property type="molecule type" value="Genomic_DNA"/>
</dbReference>
<accession>A0A7R9MA13</accession>
<dbReference type="OrthoDB" id="430826at2759"/>
<evidence type="ECO:0000313" key="6">
    <source>
        <dbReference type="EMBL" id="CAD7656264.1"/>
    </source>
</evidence>
<dbReference type="GO" id="GO:0009887">
    <property type="term" value="P:animal organ morphogenesis"/>
    <property type="evidence" value="ECO:0007669"/>
    <property type="project" value="TreeGrafter"/>
</dbReference>
<dbReference type="Pfam" id="PF00055">
    <property type="entry name" value="Laminin_N"/>
    <property type="match status" value="1"/>
</dbReference>
<dbReference type="Proteomes" id="UP000728032">
    <property type="component" value="Unassembled WGS sequence"/>
</dbReference>
<feature type="region of interest" description="Disordered" evidence="3">
    <location>
        <begin position="43"/>
        <end position="94"/>
    </location>
</feature>
<evidence type="ECO:0000256" key="1">
    <source>
        <dbReference type="ARBA" id="ARBA00023157"/>
    </source>
</evidence>
<organism evidence="6">
    <name type="scientific">Oppiella nova</name>
    <dbReference type="NCBI Taxonomy" id="334625"/>
    <lineage>
        <taxon>Eukaryota</taxon>
        <taxon>Metazoa</taxon>
        <taxon>Ecdysozoa</taxon>
        <taxon>Arthropoda</taxon>
        <taxon>Chelicerata</taxon>
        <taxon>Arachnida</taxon>
        <taxon>Acari</taxon>
        <taxon>Acariformes</taxon>
        <taxon>Sarcoptiformes</taxon>
        <taxon>Oribatida</taxon>
        <taxon>Brachypylina</taxon>
        <taxon>Oppioidea</taxon>
        <taxon>Oppiidae</taxon>
        <taxon>Oppiella</taxon>
    </lineage>
</organism>
<dbReference type="InterPro" id="IPR008211">
    <property type="entry name" value="Laminin_N"/>
</dbReference>
<dbReference type="AlphaFoldDB" id="A0A7R9MA13"/>
<reference evidence="6" key="1">
    <citation type="submission" date="2020-11" db="EMBL/GenBank/DDBJ databases">
        <authorList>
            <person name="Tran Van P."/>
        </authorList>
    </citation>
    <scope>NUCLEOTIDE SEQUENCE</scope>
</reference>
<gene>
    <name evidence="6" type="ORF">ONB1V03_LOCUS12904</name>
</gene>
<dbReference type="GO" id="GO:0005604">
    <property type="term" value="C:basement membrane"/>
    <property type="evidence" value="ECO:0007669"/>
    <property type="project" value="TreeGrafter"/>
</dbReference>
<dbReference type="GO" id="GO:0009888">
    <property type="term" value="P:tissue development"/>
    <property type="evidence" value="ECO:0007669"/>
    <property type="project" value="TreeGrafter"/>
</dbReference>
<dbReference type="GO" id="GO:0007411">
    <property type="term" value="P:axon guidance"/>
    <property type="evidence" value="ECO:0007669"/>
    <property type="project" value="TreeGrafter"/>
</dbReference>